<protein>
    <submittedName>
        <fullName evidence="2">Uncharacterized protein</fullName>
    </submittedName>
</protein>
<feature type="compositionally biased region" description="Basic and acidic residues" evidence="1">
    <location>
        <begin position="1"/>
        <end position="10"/>
    </location>
</feature>
<proteinExistence type="predicted"/>
<evidence type="ECO:0000313" key="3">
    <source>
        <dbReference type="Proteomes" id="UP000193144"/>
    </source>
</evidence>
<keyword evidence="3" id="KW-1185">Reference proteome</keyword>
<evidence type="ECO:0000256" key="1">
    <source>
        <dbReference type="SAM" id="MobiDB-lite"/>
    </source>
</evidence>
<feature type="compositionally biased region" description="Low complexity" evidence="1">
    <location>
        <begin position="59"/>
        <end position="77"/>
    </location>
</feature>
<comment type="caution">
    <text evidence="2">The sequence shown here is derived from an EMBL/GenBank/DDBJ whole genome shotgun (WGS) entry which is preliminary data.</text>
</comment>
<gene>
    <name evidence="2" type="ORF">BCR34DRAFT_599856</name>
</gene>
<organism evidence="2 3">
    <name type="scientific">Clohesyomyces aquaticus</name>
    <dbReference type="NCBI Taxonomy" id="1231657"/>
    <lineage>
        <taxon>Eukaryota</taxon>
        <taxon>Fungi</taxon>
        <taxon>Dikarya</taxon>
        <taxon>Ascomycota</taxon>
        <taxon>Pezizomycotina</taxon>
        <taxon>Dothideomycetes</taxon>
        <taxon>Pleosporomycetidae</taxon>
        <taxon>Pleosporales</taxon>
        <taxon>Lindgomycetaceae</taxon>
        <taxon>Clohesyomyces</taxon>
    </lineage>
</organism>
<feature type="region of interest" description="Disordered" evidence="1">
    <location>
        <begin position="59"/>
        <end position="132"/>
    </location>
</feature>
<dbReference type="AlphaFoldDB" id="A0A1Y1ZTX0"/>
<dbReference type="Proteomes" id="UP000193144">
    <property type="component" value="Unassembled WGS sequence"/>
</dbReference>
<accession>A0A1Y1ZTX0</accession>
<reference evidence="2 3" key="1">
    <citation type="submission" date="2016-07" db="EMBL/GenBank/DDBJ databases">
        <title>Pervasive Adenine N6-methylation of Active Genes in Fungi.</title>
        <authorList>
            <consortium name="DOE Joint Genome Institute"/>
            <person name="Mondo S.J."/>
            <person name="Dannebaum R.O."/>
            <person name="Kuo R.C."/>
            <person name="Labutti K."/>
            <person name="Haridas S."/>
            <person name="Kuo A."/>
            <person name="Salamov A."/>
            <person name="Ahrendt S.R."/>
            <person name="Lipzen A."/>
            <person name="Sullivan W."/>
            <person name="Andreopoulos W.B."/>
            <person name="Clum A."/>
            <person name="Lindquist E."/>
            <person name="Daum C."/>
            <person name="Ramamoorthy G.K."/>
            <person name="Gryganskyi A."/>
            <person name="Culley D."/>
            <person name="Magnuson J.K."/>
            <person name="James T.Y."/>
            <person name="O'Malley M.A."/>
            <person name="Stajich J.E."/>
            <person name="Spatafora J.W."/>
            <person name="Visel A."/>
            <person name="Grigoriev I.V."/>
        </authorList>
    </citation>
    <scope>NUCLEOTIDE SEQUENCE [LARGE SCALE GENOMIC DNA]</scope>
    <source>
        <strain evidence="2 3">CBS 115471</strain>
    </source>
</reference>
<feature type="compositionally biased region" description="Polar residues" evidence="1">
    <location>
        <begin position="78"/>
        <end position="93"/>
    </location>
</feature>
<feature type="region of interest" description="Disordered" evidence="1">
    <location>
        <begin position="1"/>
        <end position="45"/>
    </location>
</feature>
<dbReference type="EMBL" id="MCFA01000041">
    <property type="protein sequence ID" value="ORY13507.1"/>
    <property type="molecule type" value="Genomic_DNA"/>
</dbReference>
<feature type="compositionally biased region" description="Low complexity" evidence="1">
    <location>
        <begin position="107"/>
        <end position="118"/>
    </location>
</feature>
<name>A0A1Y1ZTX0_9PLEO</name>
<evidence type="ECO:0000313" key="2">
    <source>
        <dbReference type="EMBL" id="ORY13507.1"/>
    </source>
</evidence>
<feature type="compositionally biased region" description="Low complexity" evidence="1">
    <location>
        <begin position="26"/>
        <end position="45"/>
    </location>
</feature>
<sequence>MAHSGADKATSRRRSHHERTENADYTPSTSSANHHSTNTSQPQSQATTYAYTTYTCTYNTTPQTTANSTTSQNTSATRSPPQSQSQYNTTNGRPHTSTSTPTPPSSSSPFPSQSQHQHWTPVPRPWSTLNPEIPQVMENPALNRSPIPSRQQEHGQDYTRVSMATLNQLGEATDTMALWRSEEQRRGAWGSTGSVRRG</sequence>